<dbReference type="SUPFAM" id="SSF53756">
    <property type="entry name" value="UDP-Glycosyltransferase/glycogen phosphorylase"/>
    <property type="match status" value="1"/>
</dbReference>
<dbReference type="AlphaFoldDB" id="A0A4R3JFQ7"/>
<evidence type="ECO:0000313" key="3">
    <source>
        <dbReference type="EMBL" id="TCS64979.1"/>
    </source>
</evidence>
<gene>
    <name evidence="3" type="ORF">EDD55_101311</name>
</gene>
<reference evidence="3 4" key="1">
    <citation type="submission" date="2019-03" db="EMBL/GenBank/DDBJ databases">
        <title>Genomic Encyclopedia of Type Strains, Phase IV (KMG-IV): sequencing the most valuable type-strain genomes for metagenomic binning, comparative biology and taxonomic classification.</title>
        <authorList>
            <person name="Goeker M."/>
        </authorList>
    </citation>
    <scope>NUCLEOTIDE SEQUENCE [LARGE SCALE GENOMIC DNA]</scope>
    <source>
        <strain evidence="3 4">DSM 101688</strain>
    </source>
</reference>
<feature type="repeat" description="TPR" evidence="1">
    <location>
        <begin position="32"/>
        <end position="65"/>
    </location>
</feature>
<dbReference type="Pfam" id="PF13174">
    <property type="entry name" value="TPR_6"/>
    <property type="match status" value="1"/>
</dbReference>
<evidence type="ECO:0000256" key="2">
    <source>
        <dbReference type="SAM" id="MobiDB-lite"/>
    </source>
</evidence>
<protein>
    <submittedName>
        <fullName evidence="3">Tetratricopeptide repeat protein</fullName>
    </submittedName>
</protein>
<dbReference type="PROSITE" id="PS50005">
    <property type="entry name" value="TPR"/>
    <property type="match status" value="4"/>
</dbReference>
<dbReference type="Pfam" id="PF13414">
    <property type="entry name" value="TPR_11"/>
    <property type="match status" value="1"/>
</dbReference>
<evidence type="ECO:0000256" key="1">
    <source>
        <dbReference type="PROSITE-ProRule" id="PRU00339"/>
    </source>
</evidence>
<sequence>MSMARQEASMPNNAPVESDVAEQRHPVRVQEARRLFAMASDHHRRGNLDEAVRGYSRSIALDPKVAEVFANLGAAMRAQGKREAAIACYRHALALNPDLEGVYINLCHVFRDLGRFEQAAVAGQKAVKISPHSRQAIFNMGLALRDLGRADVALGFFQQVLNAAPDFPECRLERAKTWLLKGNFEAGFADYDWREKVSPVSWGNTPKPRWQGQPLAGKTLLIHGEPTLGETLLFARFVPRAKKQGCRVLLESPAETARLLTGVDGVDEVIIAGTGVDDFDYHVSLGSLPALLKTDWAALATLTPYVRPPELHTIHVPTRENIQLKVGLVWNGAPDCEETAQDNCPFETFIDLMGVPRVAFFSLQGGEKAGDLHTHACAPLITDMGAIFDDLSDAAAAIAQLDLVITVNAPIAHLAGAMGRPVWLLAARRSDWFWMDGRADTPWYPSVRIFRQTQQNDWLQPMGAIRTALLEMSDKMMASLKGRKSAAAAGS</sequence>
<feature type="repeat" description="TPR" evidence="1">
    <location>
        <begin position="100"/>
        <end position="133"/>
    </location>
</feature>
<evidence type="ECO:0000313" key="4">
    <source>
        <dbReference type="Proteomes" id="UP000295304"/>
    </source>
</evidence>
<comment type="caution">
    <text evidence="3">The sequence shown here is derived from an EMBL/GenBank/DDBJ whole genome shotgun (WGS) entry which is preliminary data.</text>
</comment>
<feature type="repeat" description="TPR" evidence="1">
    <location>
        <begin position="66"/>
        <end position="99"/>
    </location>
</feature>
<dbReference type="InterPro" id="IPR019734">
    <property type="entry name" value="TPR_rpt"/>
</dbReference>
<dbReference type="PROSITE" id="PS50293">
    <property type="entry name" value="TPR_REGION"/>
    <property type="match status" value="1"/>
</dbReference>
<dbReference type="SMART" id="SM00028">
    <property type="entry name" value="TPR"/>
    <property type="match status" value="5"/>
</dbReference>
<dbReference type="EMBL" id="SLZW01000001">
    <property type="protein sequence ID" value="TCS64979.1"/>
    <property type="molecule type" value="Genomic_DNA"/>
</dbReference>
<feature type="repeat" description="TPR" evidence="1">
    <location>
        <begin position="134"/>
        <end position="167"/>
    </location>
</feature>
<dbReference type="Proteomes" id="UP000295304">
    <property type="component" value="Unassembled WGS sequence"/>
</dbReference>
<dbReference type="InterPro" id="IPR011990">
    <property type="entry name" value="TPR-like_helical_dom_sf"/>
</dbReference>
<dbReference type="Gene3D" id="1.25.40.10">
    <property type="entry name" value="Tetratricopeptide repeat domain"/>
    <property type="match status" value="1"/>
</dbReference>
<keyword evidence="1" id="KW-0802">TPR repeat</keyword>
<dbReference type="SUPFAM" id="SSF48452">
    <property type="entry name" value="TPR-like"/>
    <property type="match status" value="1"/>
</dbReference>
<dbReference type="PANTHER" id="PTHR44998">
    <property type="match status" value="1"/>
</dbReference>
<keyword evidence="4" id="KW-1185">Reference proteome</keyword>
<name>A0A4R3JFQ7_9PROT</name>
<dbReference type="PANTHER" id="PTHR44998:SF1">
    <property type="entry name" value="UDP-N-ACETYLGLUCOSAMINE--PEPTIDE N-ACETYLGLUCOSAMINYLTRANSFERASE 110 KDA SUBUNIT"/>
    <property type="match status" value="1"/>
</dbReference>
<dbReference type="Gene3D" id="3.40.50.2000">
    <property type="entry name" value="Glycogen Phosphorylase B"/>
    <property type="match status" value="1"/>
</dbReference>
<accession>A0A4R3JFQ7</accession>
<feature type="region of interest" description="Disordered" evidence="2">
    <location>
        <begin position="1"/>
        <end position="23"/>
    </location>
</feature>
<organism evidence="3 4">
    <name type="scientific">Varunaivibrio sulfuroxidans</name>
    <dbReference type="NCBI Taxonomy" id="1773489"/>
    <lineage>
        <taxon>Bacteria</taxon>
        <taxon>Pseudomonadati</taxon>
        <taxon>Pseudomonadota</taxon>
        <taxon>Alphaproteobacteria</taxon>
        <taxon>Rhodospirillales</taxon>
        <taxon>Magnetovibrionaceae</taxon>
        <taxon>Varunaivibrio</taxon>
    </lineage>
</organism>
<proteinExistence type="predicted"/>